<accession>A0A5M6D0U4</accession>
<keyword evidence="6" id="KW-0106">Calcium</keyword>
<dbReference type="InterPro" id="IPR017850">
    <property type="entry name" value="Alkaline_phosphatase_core_sf"/>
</dbReference>
<dbReference type="InterPro" id="IPR050738">
    <property type="entry name" value="Sulfatase"/>
</dbReference>
<dbReference type="Pfam" id="PF00884">
    <property type="entry name" value="Sulfatase"/>
    <property type="match status" value="1"/>
</dbReference>
<name>A0A5M6D0U4_9BACT</name>
<comment type="cofactor">
    <cofactor evidence="1">
        <name>Ca(2+)</name>
        <dbReference type="ChEBI" id="CHEBI:29108"/>
    </cofactor>
</comment>
<evidence type="ECO:0000256" key="4">
    <source>
        <dbReference type="ARBA" id="ARBA00022729"/>
    </source>
</evidence>
<protein>
    <submittedName>
        <fullName evidence="9">Sulfatase-like hydrolase/transferase</fullName>
    </submittedName>
</protein>
<evidence type="ECO:0000256" key="3">
    <source>
        <dbReference type="ARBA" id="ARBA00022723"/>
    </source>
</evidence>
<dbReference type="Proteomes" id="UP000324479">
    <property type="component" value="Unassembled WGS sequence"/>
</dbReference>
<proteinExistence type="inferred from homology"/>
<feature type="signal peptide" evidence="7">
    <location>
        <begin position="1"/>
        <end position="27"/>
    </location>
</feature>
<comment type="similarity">
    <text evidence="2">Belongs to the sulfatase family.</text>
</comment>
<dbReference type="EMBL" id="VWOX01000011">
    <property type="protein sequence ID" value="KAA5541101.1"/>
    <property type="molecule type" value="Genomic_DNA"/>
</dbReference>
<reference evidence="9 10" key="1">
    <citation type="submission" date="2019-08" db="EMBL/GenBank/DDBJ databases">
        <authorList>
            <person name="Dhanesh K."/>
            <person name="Kumar G."/>
            <person name="Sasikala C."/>
            <person name="Venkata Ramana C."/>
        </authorList>
    </citation>
    <scope>NUCLEOTIDE SEQUENCE [LARGE SCALE GENOMIC DNA]</scope>
    <source>
        <strain evidence="9 10">JC645</strain>
    </source>
</reference>
<evidence type="ECO:0000256" key="1">
    <source>
        <dbReference type="ARBA" id="ARBA00001913"/>
    </source>
</evidence>
<sequence>MRAIKLIPSKRLLIAMLLPWLASFACAERPNVVFIISDDQGYDDFGFMGNDQVRTPNLDALARRSARFPQGYVPSSVCRPSLATLLTGLYPHEHGIHFNHPPPGFAKLTRTMDRRGYESARESAVHLIRQVPTLPRLLADAGYRCLQTGKHWEGHWRDAGFTDGMTTGLPQPGATYGNKQLANGQWVAHGNGDRGLAIGRETMQPIDRFLQDVGDTPFLIWYAPFLPHLPHNSPQRFVDLYGSDLPDHQRAYFAACSEFDASVGRLMELVRKQSADRPTLYVFVVDNGFRPDPDQPMRDGQGFNYTHRSKRSPFEAGVRTPILFAMQDRVNAATHPEPCSSVDIVPTILEACGVEVPASISGRSLWPALTGDASIAPQPVYGEIYPGDASVLDRPSADVAYRWVRDGDFKLIVSHPRGGKVWGSYGDQPQLYDLASDPDEQTNLASDPEFQSIEQELRTLLDRWWKP</sequence>
<dbReference type="InterPro" id="IPR000917">
    <property type="entry name" value="Sulfatase_N"/>
</dbReference>
<evidence type="ECO:0000313" key="10">
    <source>
        <dbReference type="Proteomes" id="UP000324479"/>
    </source>
</evidence>
<keyword evidence="5 9" id="KW-0378">Hydrolase</keyword>
<keyword evidence="3" id="KW-0479">Metal-binding</keyword>
<dbReference type="RefSeq" id="WP_150078145.1">
    <property type="nucleotide sequence ID" value="NZ_VWOX01000011.1"/>
</dbReference>
<dbReference type="PROSITE" id="PS51257">
    <property type="entry name" value="PROKAR_LIPOPROTEIN"/>
    <property type="match status" value="1"/>
</dbReference>
<dbReference type="PANTHER" id="PTHR42693:SF42">
    <property type="entry name" value="ARYLSULFATASE G"/>
    <property type="match status" value="1"/>
</dbReference>
<evidence type="ECO:0000256" key="5">
    <source>
        <dbReference type="ARBA" id="ARBA00022801"/>
    </source>
</evidence>
<feature type="chain" id="PRO_5024283915" evidence="7">
    <location>
        <begin position="28"/>
        <end position="467"/>
    </location>
</feature>
<evidence type="ECO:0000256" key="6">
    <source>
        <dbReference type="ARBA" id="ARBA00022837"/>
    </source>
</evidence>
<dbReference type="SUPFAM" id="SSF53649">
    <property type="entry name" value="Alkaline phosphatase-like"/>
    <property type="match status" value="1"/>
</dbReference>
<feature type="domain" description="Sulfatase N-terminal" evidence="8">
    <location>
        <begin position="30"/>
        <end position="354"/>
    </location>
</feature>
<dbReference type="GO" id="GO:0016740">
    <property type="term" value="F:transferase activity"/>
    <property type="evidence" value="ECO:0007669"/>
    <property type="project" value="UniProtKB-KW"/>
</dbReference>
<evidence type="ECO:0000256" key="7">
    <source>
        <dbReference type="SAM" id="SignalP"/>
    </source>
</evidence>
<dbReference type="Gene3D" id="3.40.720.10">
    <property type="entry name" value="Alkaline Phosphatase, subunit A"/>
    <property type="match status" value="2"/>
</dbReference>
<dbReference type="GO" id="GO:0004065">
    <property type="term" value="F:arylsulfatase activity"/>
    <property type="evidence" value="ECO:0007669"/>
    <property type="project" value="TreeGrafter"/>
</dbReference>
<keyword evidence="10" id="KW-1185">Reference proteome</keyword>
<keyword evidence="9" id="KW-0808">Transferase</keyword>
<evidence type="ECO:0000259" key="8">
    <source>
        <dbReference type="Pfam" id="PF00884"/>
    </source>
</evidence>
<evidence type="ECO:0000256" key="2">
    <source>
        <dbReference type="ARBA" id="ARBA00008779"/>
    </source>
</evidence>
<keyword evidence="4 7" id="KW-0732">Signal</keyword>
<gene>
    <name evidence="9" type="ORF">FYK55_19615</name>
</gene>
<dbReference type="GO" id="GO:0046872">
    <property type="term" value="F:metal ion binding"/>
    <property type="evidence" value="ECO:0007669"/>
    <property type="project" value="UniProtKB-KW"/>
</dbReference>
<organism evidence="9 10">
    <name type="scientific">Roseiconus nitratireducens</name>
    <dbReference type="NCBI Taxonomy" id="2605748"/>
    <lineage>
        <taxon>Bacteria</taxon>
        <taxon>Pseudomonadati</taxon>
        <taxon>Planctomycetota</taxon>
        <taxon>Planctomycetia</taxon>
        <taxon>Pirellulales</taxon>
        <taxon>Pirellulaceae</taxon>
        <taxon>Roseiconus</taxon>
    </lineage>
</organism>
<comment type="caution">
    <text evidence="9">The sequence shown here is derived from an EMBL/GenBank/DDBJ whole genome shotgun (WGS) entry which is preliminary data.</text>
</comment>
<dbReference type="AlphaFoldDB" id="A0A5M6D0U4"/>
<evidence type="ECO:0000313" key="9">
    <source>
        <dbReference type="EMBL" id="KAA5541101.1"/>
    </source>
</evidence>
<dbReference type="PANTHER" id="PTHR42693">
    <property type="entry name" value="ARYLSULFATASE FAMILY MEMBER"/>
    <property type="match status" value="1"/>
</dbReference>